<gene>
    <name evidence="1" type="ORF">AEK19_MT0672</name>
</gene>
<reference evidence="1" key="1">
    <citation type="submission" date="2017-03" db="EMBL/GenBank/DDBJ databases">
        <title>The mitochondrial genome of the carnivorous plant Utricularia reniformis (Lentibulariaceae): structure, comparative analysis and evolutionary landmarks.</title>
        <authorList>
            <person name="Silva S.R."/>
            <person name="Alvarenga D.O."/>
            <person name="Michael T.P."/>
            <person name="Miranda V.F.O."/>
            <person name="Varani A.M."/>
        </authorList>
    </citation>
    <scope>NUCLEOTIDE SEQUENCE</scope>
</reference>
<keyword evidence="1" id="KW-0496">Mitochondrion</keyword>
<name>A0A1Y0B0G0_9LAMI</name>
<protein>
    <submittedName>
        <fullName evidence="1">Uncharacterized protein</fullName>
    </submittedName>
</protein>
<dbReference type="AlphaFoldDB" id="A0A1Y0B0G0"/>
<sequence length="52" mass="5850">MIVELGTPNRRIHLSIRNTKKSTTWTSFSSFSSEQAFSFAIKDQVLDTGSEV</sequence>
<proteinExistence type="predicted"/>
<evidence type="ECO:0000313" key="1">
    <source>
        <dbReference type="EMBL" id="ART30922.1"/>
    </source>
</evidence>
<dbReference type="EMBL" id="KY774314">
    <property type="protein sequence ID" value="ART30922.1"/>
    <property type="molecule type" value="Genomic_DNA"/>
</dbReference>
<accession>A0A1Y0B0G0</accession>
<geneLocation type="mitochondrion" evidence="1"/>
<organism evidence="1">
    <name type="scientific">Utricularia reniformis</name>
    <dbReference type="NCBI Taxonomy" id="192314"/>
    <lineage>
        <taxon>Eukaryota</taxon>
        <taxon>Viridiplantae</taxon>
        <taxon>Streptophyta</taxon>
        <taxon>Embryophyta</taxon>
        <taxon>Tracheophyta</taxon>
        <taxon>Spermatophyta</taxon>
        <taxon>Magnoliopsida</taxon>
        <taxon>eudicotyledons</taxon>
        <taxon>Gunneridae</taxon>
        <taxon>Pentapetalae</taxon>
        <taxon>asterids</taxon>
        <taxon>lamiids</taxon>
        <taxon>Lamiales</taxon>
        <taxon>Lentibulariaceae</taxon>
        <taxon>Utricularia</taxon>
    </lineage>
</organism>